<gene>
    <name evidence="1" type="ORF">SDC9_166170</name>
</gene>
<evidence type="ECO:0000313" key="1">
    <source>
        <dbReference type="EMBL" id="MPN18805.1"/>
    </source>
</evidence>
<sequence>MSNMNIEKCPYCQSTNIGIGYQLGGGQVFADIFAYHSSADCANVEHILCKDCGSIIHSRVVKTDMFHQYSTARQEELREYIERNGIILCNENNELPSLVKLGYNMENIISLIEQKQVFYCKAYKKRSTYLSVKAYQLLSRCKPQKPLIEQAKLIYKAMSKTDVADKDELRAAIGMDKKEFDKAFDFLLENLYITAIAGRRLNPNWYSYLYCTAERWKQGVEGLHFQGDSKAALWKVVKNNMSEDKFIKFIK</sequence>
<organism evidence="1">
    <name type="scientific">bioreactor metagenome</name>
    <dbReference type="NCBI Taxonomy" id="1076179"/>
    <lineage>
        <taxon>unclassified sequences</taxon>
        <taxon>metagenomes</taxon>
        <taxon>ecological metagenomes</taxon>
    </lineage>
</organism>
<reference evidence="1" key="1">
    <citation type="submission" date="2019-08" db="EMBL/GenBank/DDBJ databases">
        <authorList>
            <person name="Kucharzyk K."/>
            <person name="Murdoch R.W."/>
            <person name="Higgins S."/>
            <person name="Loffler F."/>
        </authorList>
    </citation>
    <scope>NUCLEOTIDE SEQUENCE</scope>
</reference>
<accession>A0A645FWI3</accession>
<dbReference type="InterPro" id="IPR056298">
    <property type="entry name" value="AlkZ-rel"/>
</dbReference>
<dbReference type="EMBL" id="VSSQ01066225">
    <property type="protein sequence ID" value="MPN18805.1"/>
    <property type="molecule type" value="Genomic_DNA"/>
</dbReference>
<proteinExistence type="predicted"/>
<dbReference type="Pfam" id="PF24741">
    <property type="entry name" value="AlkZ-rel"/>
    <property type="match status" value="1"/>
</dbReference>
<name>A0A645FWI3_9ZZZZ</name>
<protein>
    <submittedName>
        <fullName evidence="1">Uncharacterized protein</fullName>
    </submittedName>
</protein>
<dbReference type="AlphaFoldDB" id="A0A645FWI3"/>
<comment type="caution">
    <text evidence="1">The sequence shown here is derived from an EMBL/GenBank/DDBJ whole genome shotgun (WGS) entry which is preliminary data.</text>
</comment>